<dbReference type="OrthoDB" id="31081at10239"/>
<feature type="domain" description="GIY-YIG" evidence="1">
    <location>
        <begin position="14"/>
        <end position="98"/>
    </location>
</feature>
<evidence type="ECO:0000313" key="3">
    <source>
        <dbReference type="Proteomes" id="UP000204314"/>
    </source>
</evidence>
<keyword evidence="3" id="KW-1185">Reference proteome</keyword>
<dbReference type="RefSeq" id="YP_009284112.1">
    <property type="nucleotide sequence ID" value="NC_031047.1"/>
</dbReference>
<gene>
    <name evidence="2" type="ORF">HY03_0122</name>
</gene>
<dbReference type="EMBL" id="KR269718">
    <property type="protein sequence ID" value="AKJ72781.1"/>
    <property type="molecule type" value="Genomic_DNA"/>
</dbReference>
<accession>A0A162E2L9</accession>
<organism evidence="2 3">
    <name type="scientific">Escherichia phage HY03</name>
    <dbReference type="NCBI Taxonomy" id="1654926"/>
    <lineage>
        <taxon>Viruses</taxon>
        <taxon>Duplodnaviria</taxon>
        <taxon>Heunggongvirae</taxon>
        <taxon>Uroviricota</taxon>
        <taxon>Caudoviricetes</taxon>
        <taxon>Pantevenvirales</taxon>
        <taxon>Straboviridae</taxon>
        <taxon>Tevenvirinae</taxon>
        <taxon>Tequatrovirus</taxon>
        <taxon>Tequatrovirus hy03</taxon>
    </lineage>
</organism>
<reference evidence="2 3" key="1">
    <citation type="submission" date="2015-04" db="EMBL/GenBank/DDBJ databases">
        <title>Complete Genome Sequence of E. coli O157:H7 Bacteriophage HY03.</title>
        <authorList>
            <person name="Lee J.-H."/>
            <person name="Park E.-A."/>
            <person name="Lee D.-H."/>
        </authorList>
    </citation>
    <scope>NUCLEOTIDE SEQUENCE [LARGE SCALE GENOMIC DNA]</scope>
</reference>
<dbReference type="SMART" id="SM00465">
    <property type="entry name" value="GIYc"/>
    <property type="match status" value="1"/>
</dbReference>
<dbReference type="KEGG" id="vg:29078980"/>
<evidence type="ECO:0000313" key="2">
    <source>
        <dbReference type="EMBL" id="AKJ72781.1"/>
    </source>
</evidence>
<dbReference type="Proteomes" id="UP000204314">
    <property type="component" value="Segment"/>
</dbReference>
<dbReference type="InterPro" id="IPR045566">
    <property type="entry name" value="SegE-like_GIY-YIG"/>
</dbReference>
<name>A0A162E2L9_9CAUD</name>
<dbReference type="InterPro" id="IPR000305">
    <property type="entry name" value="GIY-YIG_endonuc"/>
</dbReference>
<sequence>MKWIKRRCTKIKDKDAFTYLVKFSNGDIYIGYKKFRTIKNKPTNWKTYTTSSKYINERLKTDTPTKWIILKTFDSYKDALKHEEEVIRKYFYSKKCLNKSIGGKKFYKHPDTEEHIQKLRDAHKGKVLSESHKNNIKSSVAEYYAKNRRSKEHVQNNINSRKSKKQVSIKLKNKTFRSFKKAAEYLNCTESEVETHPLVLSIKTTIHKVPEYVVVDGIKYTSYIEAAKALNFHPSTIKERCISMDYPNFVVSYKRA</sequence>
<dbReference type="GeneID" id="29078980"/>
<proteinExistence type="predicted"/>
<dbReference type="PROSITE" id="PS50164">
    <property type="entry name" value="GIY_YIG"/>
    <property type="match status" value="1"/>
</dbReference>
<evidence type="ECO:0000259" key="1">
    <source>
        <dbReference type="PROSITE" id="PS50164"/>
    </source>
</evidence>
<protein>
    <recommendedName>
        <fullName evidence="1">GIY-YIG domain-containing protein</fullName>
    </recommendedName>
</protein>
<dbReference type="Pfam" id="PF19835">
    <property type="entry name" value="SegE_GIY-YIG"/>
    <property type="match status" value="1"/>
</dbReference>